<reference evidence="16" key="1">
    <citation type="submission" date="2016-07" db="EMBL/GenBank/DDBJ databases">
        <authorList>
            <person name="Florea S."/>
            <person name="Webb J.S."/>
            <person name="Jaromczyk J."/>
            <person name="Schardl C.L."/>
        </authorList>
    </citation>
    <scope>NUCLEOTIDE SEQUENCE [LARGE SCALE GENOMIC DNA]</scope>
    <source>
        <strain evidence="16">MV-1</strain>
    </source>
</reference>
<dbReference type="CDD" id="cd04881">
    <property type="entry name" value="ACT_HSDH-Hom"/>
    <property type="match status" value="1"/>
</dbReference>
<dbReference type="InterPro" id="IPR016204">
    <property type="entry name" value="HDH"/>
</dbReference>
<evidence type="ECO:0000256" key="2">
    <source>
        <dbReference type="ARBA" id="ARBA00005062"/>
    </source>
</evidence>
<keyword evidence="16" id="KW-1185">Reference proteome</keyword>
<gene>
    <name evidence="15" type="ORF">BEN30_07310</name>
</gene>
<feature type="domain" description="ACT" evidence="14">
    <location>
        <begin position="351"/>
        <end position="426"/>
    </location>
</feature>
<dbReference type="RefSeq" id="WP_069957391.1">
    <property type="nucleotide sequence ID" value="NZ_MCGG01000017.1"/>
</dbReference>
<dbReference type="Pfam" id="PF03447">
    <property type="entry name" value="NAD_binding_3"/>
    <property type="match status" value="1"/>
</dbReference>
<dbReference type="PANTHER" id="PTHR43331">
    <property type="entry name" value="HOMOSERINE DEHYDROGENASE"/>
    <property type="match status" value="1"/>
</dbReference>
<keyword evidence="10" id="KW-0486">Methionine biosynthesis</keyword>
<dbReference type="EC" id="1.1.1.3" evidence="4"/>
<dbReference type="PROSITE" id="PS51671">
    <property type="entry name" value="ACT"/>
    <property type="match status" value="1"/>
</dbReference>
<dbReference type="Gene3D" id="3.40.50.720">
    <property type="entry name" value="NAD(P)-binding Rossmann-like Domain"/>
    <property type="match status" value="1"/>
</dbReference>
<dbReference type="InterPro" id="IPR005106">
    <property type="entry name" value="Asp/hSer_DH_NAD-bd"/>
</dbReference>
<feature type="active site" description="Proton donor" evidence="11">
    <location>
        <position position="207"/>
    </location>
</feature>
<dbReference type="FunFam" id="3.30.360.10:FF:000005">
    <property type="entry name" value="Homoserine dehydrogenase"/>
    <property type="match status" value="1"/>
</dbReference>
<dbReference type="GO" id="GO:0009088">
    <property type="term" value="P:threonine biosynthetic process"/>
    <property type="evidence" value="ECO:0007669"/>
    <property type="project" value="UniProtKB-UniPathway"/>
</dbReference>
<proteinExistence type="inferred from homology"/>
<evidence type="ECO:0000256" key="5">
    <source>
        <dbReference type="ARBA" id="ARBA00013376"/>
    </source>
</evidence>
<comment type="pathway">
    <text evidence="2">Amino-acid biosynthesis; L-methionine biosynthesis via de novo pathway; L-homoserine from L-aspartate: step 3/3.</text>
</comment>
<evidence type="ECO:0000256" key="6">
    <source>
        <dbReference type="ARBA" id="ARBA00022605"/>
    </source>
</evidence>
<dbReference type="EMBL" id="MCGG01000017">
    <property type="protein sequence ID" value="OEJ68062.1"/>
    <property type="molecule type" value="Genomic_DNA"/>
</dbReference>
<feature type="binding site" evidence="12">
    <location>
        <begin position="11"/>
        <end position="18"/>
    </location>
    <ligand>
        <name>NADP(+)</name>
        <dbReference type="ChEBI" id="CHEBI:58349"/>
    </ligand>
</feature>
<keyword evidence="6" id="KW-0028">Amino-acid biosynthesis</keyword>
<sequence>MSKEVLKIAVAGLGTVGGGTVKLLQNHAAEIALRCGRAVEVSAVSALSKKGLDFDVSGYAWYDDAVEMAKSCDAHVLVELIGGSEGVAKKTVEAALNAGRHVVTANKALIAHHGAALAKLAEAKGVSLNYEAAVAGGIPVIKSIRESLAGNSITKIQGIMNGTCNYILTTMREEGLDFDVVLQDAQNLGYAEADPSFDIDGVDTAHKLAILTAVAFGVEINFDDMYIEGIRHVSATDIQFAEELGYRIKLLGVTSRHNGVVEQRVHPAMVPLKTPLARVEGVFNAVVIDGDEVDRIMQVGRGAGERPTASAVVADITDIARGIQLPTFSIPVGDLESVPTRSMSEHVGEYYVRLMLVDEPGVFADVAAVLRDNDVSMASMIQREREPGEPVPVVLTTHETKEANMMAALATIAAFDKVAEPPRLIRIECA</sequence>
<evidence type="ECO:0000313" key="15">
    <source>
        <dbReference type="EMBL" id="OEJ68062.1"/>
    </source>
</evidence>
<dbReference type="InterPro" id="IPR019811">
    <property type="entry name" value="HDH_CS"/>
</dbReference>
<dbReference type="GO" id="GO:0050661">
    <property type="term" value="F:NADP binding"/>
    <property type="evidence" value="ECO:0007669"/>
    <property type="project" value="InterPro"/>
</dbReference>
<dbReference type="UniPathway" id="UPA00051">
    <property type="reaction ID" value="UER00465"/>
</dbReference>
<evidence type="ECO:0000256" key="7">
    <source>
        <dbReference type="ARBA" id="ARBA00022697"/>
    </source>
</evidence>
<dbReference type="PROSITE" id="PS01042">
    <property type="entry name" value="HOMOSER_DHGENASE"/>
    <property type="match status" value="1"/>
</dbReference>
<dbReference type="OrthoDB" id="9808167at2"/>
<dbReference type="Pfam" id="PF01842">
    <property type="entry name" value="ACT"/>
    <property type="match status" value="1"/>
</dbReference>
<dbReference type="SUPFAM" id="SSF55021">
    <property type="entry name" value="ACT-like"/>
    <property type="match status" value="1"/>
</dbReference>
<evidence type="ECO:0000256" key="8">
    <source>
        <dbReference type="ARBA" id="ARBA00022857"/>
    </source>
</evidence>
<comment type="pathway">
    <text evidence="1">Amino-acid biosynthesis; L-threonine biosynthesis; L-threonine from L-aspartate: step 3/5.</text>
</comment>
<dbReference type="GO" id="GO:0004412">
    <property type="term" value="F:homoserine dehydrogenase activity"/>
    <property type="evidence" value="ECO:0007669"/>
    <property type="project" value="UniProtKB-EC"/>
</dbReference>
<dbReference type="SUPFAM" id="SSF51735">
    <property type="entry name" value="NAD(P)-binding Rossmann-fold domains"/>
    <property type="match status" value="1"/>
</dbReference>
<evidence type="ECO:0000313" key="16">
    <source>
        <dbReference type="Proteomes" id="UP000095347"/>
    </source>
</evidence>
<evidence type="ECO:0000256" key="4">
    <source>
        <dbReference type="ARBA" id="ARBA00013213"/>
    </source>
</evidence>
<keyword evidence="9" id="KW-0560">Oxidoreductase</keyword>
<keyword evidence="8 12" id="KW-0521">NADP</keyword>
<dbReference type="Proteomes" id="UP000095347">
    <property type="component" value="Unassembled WGS sequence"/>
</dbReference>
<evidence type="ECO:0000256" key="3">
    <source>
        <dbReference type="ARBA" id="ARBA00006753"/>
    </source>
</evidence>
<evidence type="ECO:0000256" key="11">
    <source>
        <dbReference type="PIRSR" id="PIRSR000098-1"/>
    </source>
</evidence>
<dbReference type="STRING" id="28181.BEN30_07310"/>
<comment type="caution">
    <text evidence="15">The sequence shown here is derived from an EMBL/GenBank/DDBJ whole genome shotgun (WGS) entry which is preliminary data.</text>
</comment>
<comment type="similarity">
    <text evidence="3 13">Belongs to the homoserine dehydrogenase family.</text>
</comment>
<dbReference type="PIRSF" id="PIRSF000098">
    <property type="entry name" value="Homoser_dehydrog"/>
    <property type="match status" value="1"/>
</dbReference>
<dbReference type="InterPro" id="IPR001342">
    <property type="entry name" value="HDH_cat"/>
</dbReference>
<evidence type="ECO:0000256" key="1">
    <source>
        <dbReference type="ARBA" id="ARBA00005056"/>
    </source>
</evidence>
<dbReference type="Pfam" id="PF00742">
    <property type="entry name" value="Homoserine_dh"/>
    <property type="match status" value="1"/>
</dbReference>
<dbReference type="InterPro" id="IPR002912">
    <property type="entry name" value="ACT_dom"/>
</dbReference>
<protein>
    <recommendedName>
        <fullName evidence="5">Homoserine dehydrogenase</fullName>
        <ecNumber evidence="4">1.1.1.3</ecNumber>
    </recommendedName>
</protein>
<dbReference type="AlphaFoldDB" id="A0A1E5Q993"/>
<dbReference type="Gene3D" id="3.30.70.260">
    <property type="match status" value="1"/>
</dbReference>
<feature type="binding site" evidence="12">
    <location>
        <position position="192"/>
    </location>
    <ligand>
        <name>L-homoserine</name>
        <dbReference type="ChEBI" id="CHEBI:57476"/>
    </ligand>
</feature>
<evidence type="ECO:0000256" key="9">
    <source>
        <dbReference type="ARBA" id="ARBA00023002"/>
    </source>
</evidence>
<dbReference type="PANTHER" id="PTHR43331:SF1">
    <property type="entry name" value="HOMOSERINE DEHYDROGENASE"/>
    <property type="match status" value="1"/>
</dbReference>
<dbReference type="InterPro" id="IPR036291">
    <property type="entry name" value="NAD(P)-bd_dom_sf"/>
</dbReference>
<feature type="binding site" evidence="12">
    <location>
        <position position="107"/>
    </location>
    <ligand>
        <name>NADPH</name>
        <dbReference type="ChEBI" id="CHEBI:57783"/>
    </ligand>
</feature>
<accession>A0A1E5Q993</accession>
<name>A0A1E5Q993_9PROT</name>
<keyword evidence="7" id="KW-0791">Threonine biosynthesis</keyword>
<evidence type="ECO:0000256" key="12">
    <source>
        <dbReference type="PIRSR" id="PIRSR000098-2"/>
    </source>
</evidence>
<dbReference type="UniPathway" id="UPA00050">
    <property type="reaction ID" value="UER00063"/>
</dbReference>
<dbReference type="Gene3D" id="3.30.360.10">
    <property type="entry name" value="Dihydrodipicolinate Reductase, domain 2"/>
    <property type="match status" value="1"/>
</dbReference>
<evidence type="ECO:0000256" key="13">
    <source>
        <dbReference type="RuleBase" id="RU004171"/>
    </source>
</evidence>
<evidence type="ECO:0000259" key="14">
    <source>
        <dbReference type="PROSITE" id="PS51671"/>
    </source>
</evidence>
<organism evidence="15 16">
    <name type="scientific">Magnetovibrio blakemorei</name>
    <dbReference type="NCBI Taxonomy" id="28181"/>
    <lineage>
        <taxon>Bacteria</taxon>
        <taxon>Pseudomonadati</taxon>
        <taxon>Pseudomonadota</taxon>
        <taxon>Alphaproteobacteria</taxon>
        <taxon>Rhodospirillales</taxon>
        <taxon>Magnetovibrionaceae</taxon>
        <taxon>Magnetovibrio</taxon>
    </lineage>
</organism>
<evidence type="ECO:0000256" key="10">
    <source>
        <dbReference type="ARBA" id="ARBA00023167"/>
    </source>
</evidence>
<dbReference type="GO" id="GO:0009086">
    <property type="term" value="P:methionine biosynthetic process"/>
    <property type="evidence" value="ECO:0007669"/>
    <property type="project" value="UniProtKB-KW"/>
</dbReference>
<dbReference type="SUPFAM" id="SSF55347">
    <property type="entry name" value="Glyceraldehyde-3-phosphate dehydrogenase-like, C-terminal domain"/>
    <property type="match status" value="1"/>
</dbReference>
<dbReference type="InterPro" id="IPR045865">
    <property type="entry name" value="ACT-like_dom_sf"/>
</dbReference>
<dbReference type="NCBIfam" id="NF004976">
    <property type="entry name" value="PRK06349.1"/>
    <property type="match status" value="1"/>
</dbReference>